<dbReference type="GO" id="GO:0097363">
    <property type="term" value="F:protein O-acetylglucosaminyltransferase activity"/>
    <property type="evidence" value="ECO:0007669"/>
    <property type="project" value="TreeGrafter"/>
</dbReference>
<feature type="repeat" description="TPR" evidence="3">
    <location>
        <begin position="177"/>
        <end position="210"/>
    </location>
</feature>
<keyword evidence="5" id="KW-1185">Reference proteome</keyword>
<name>A0A154WFC0_9PROT</name>
<evidence type="ECO:0000256" key="3">
    <source>
        <dbReference type="PROSITE-ProRule" id="PRU00339"/>
    </source>
</evidence>
<accession>A0A154WFC0</accession>
<comment type="caution">
    <text evidence="4">The sequence shown here is derived from an EMBL/GenBank/DDBJ whole genome shotgun (WGS) entry which is preliminary data.</text>
</comment>
<dbReference type="AlphaFoldDB" id="A0A154WFC0"/>
<dbReference type="InterPro" id="IPR019734">
    <property type="entry name" value="TPR_rpt"/>
</dbReference>
<dbReference type="PANTHER" id="PTHR44366">
    <property type="entry name" value="UDP-N-ACETYLGLUCOSAMINE--PEPTIDE N-ACETYLGLUCOSAMINYLTRANSFERASE 110 KDA SUBUNIT"/>
    <property type="match status" value="1"/>
</dbReference>
<dbReference type="OrthoDB" id="6193797at2"/>
<dbReference type="Pfam" id="PF07719">
    <property type="entry name" value="TPR_2"/>
    <property type="match status" value="1"/>
</dbReference>
<keyword evidence="1" id="KW-0677">Repeat</keyword>
<evidence type="ECO:0000313" key="5">
    <source>
        <dbReference type="Proteomes" id="UP000076400"/>
    </source>
</evidence>
<dbReference type="Proteomes" id="UP000076400">
    <property type="component" value="Unassembled WGS sequence"/>
</dbReference>
<evidence type="ECO:0000256" key="1">
    <source>
        <dbReference type="ARBA" id="ARBA00022737"/>
    </source>
</evidence>
<proteinExistence type="predicted"/>
<dbReference type="GO" id="GO:0006493">
    <property type="term" value="P:protein O-linked glycosylation"/>
    <property type="evidence" value="ECO:0007669"/>
    <property type="project" value="InterPro"/>
</dbReference>
<reference evidence="4 5" key="1">
    <citation type="submission" date="2015-12" db="EMBL/GenBank/DDBJ databases">
        <title>Genome sequence of Oceanibaculum pacificum MCCC 1A02656.</title>
        <authorList>
            <person name="Lu L."/>
            <person name="Lai Q."/>
            <person name="Shao Z."/>
            <person name="Qian P."/>
        </authorList>
    </citation>
    <scope>NUCLEOTIDE SEQUENCE [LARGE SCALE GENOMIC DNA]</scope>
    <source>
        <strain evidence="4 5">MCCC 1A02656</strain>
    </source>
</reference>
<dbReference type="Gene3D" id="1.25.40.10">
    <property type="entry name" value="Tetratricopeptide repeat domain"/>
    <property type="match status" value="2"/>
</dbReference>
<evidence type="ECO:0000256" key="2">
    <source>
        <dbReference type="ARBA" id="ARBA00022803"/>
    </source>
</evidence>
<protein>
    <submittedName>
        <fullName evidence="4">Uncharacterized protein</fullName>
    </submittedName>
</protein>
<dbReference type="InterPro" id="IPR037919">
    <property type="entry name" value="OGT"/>
</dbReference>
<evidence type="ECO:0000313" key="4">
    <source>
        <dbReference type="EMBL" id="KZD12186.1"/>
    </source>
</evidence>
<dbReference type="Pfam" id="PF13432">
    <property type="entry name" value="TPR_16"/>
    <property type="match status" value="1"/>
</dbReference>
<sequence>MTALPLPSHAQSPLSTAIGWHRAGKLKEAAGIYRLLLAETPDDPDILHLLGMVGQQLGHFDFAVRHIVRAIEQDPSNALYHGSLGLVFLAQQDYPHAVMALGNAARLQPEQADYLANLAHALEKAGAGEDALRAYAALLRVRPSQAEACLNVANALPAGAQRDRLYRLALALNPANAANHYNAGRNARETARYDEAERYYRRALAIDPALGAAHANLAMLLPNRHASGRLTHYTAAMALDPAHSGIRTDCALTLLGQGDLPRGWALHEERLAKAGLPEDRATGRPRWYGEPLVGKTLLVWREQGIGDQMMFASCLPDLIRHAEGCRILLECDARLAPLFQRSFPEIEVIQPSQVAALAEAVDFQIPIGSLPLHFRWRLSDFPHHAGYLSPAPERRAAMAGALAGLPGEVKIGLCWRSIRPGRKTLTTELEALAPMFDAPGLDFVNLQYGDCDAEIAAAERDRGIRLHRVEGLDLTQDLDGVAALIASLDLVVTVGTSVGEMAGALGVPCWRLGRPHEWTLLGTGERPWFPSMRLFSLPRPQPLAALVPEIRDALAGFKRDCRSFRLGQR</sequence>
<feature type="repeat" description="TPR" evidence="3">
    <location>
        <begin position="44"/>
        <end position="77"/>
    </location>
</feature>
<dbReference type="SMART" id="SM00028">
    <property type="entry name" value="TPR"/>
    <property type="match status" value="4"/>
</dbReference>
<dbReference type="RefSeq" id="WP_067552934.1">
    <property type="nucleotide sequence ID" value="NZ_LPXN01000046.1"/>
</dbReference>
<gene>
    <name evidence="4" type="ORF">AUP43_05105</name>
</gene>
<dbReference type="STRING" id="580166.AUP43_05105"/>
<dbReference type="SUPFAM" id="SSF48452">
    <property type="entry name" value="TPR-like"/>
    <property type="match status" value="1"/>
</dbReference>
<organism evidence="4 5">
    <name type="scientific">Oceanibaculum pacificum</name>
    <dbReference type="NCBI Taxonomy" id="580166"/>
    <lineage>
        <taxon>Bacteria</taxon>
        <taxon>Pseudomonadati</taxon>
        <taxon>Pseudomonadota</taxon>
        <taxon>Alphaproteobacteria</taxon>
        <taxon>Rhodospirillales</taxon>
        <taxon>Oceanibaculaceae</taxon>
        <taxon>Oceanibaculum</taxon>
    </lineage>
</organism>
<dbReference type="InterPro" id="IPR013105">
    <property type="entry name" value="TPR_2"/>
</dbReference>
<dbReference type="InterPro" id="IPR011990">
    <property type="entry name" value="TPR-like_helical_dom_sf"/>
</dbReference>
<keyword evidence="2 3" id="KW-0802">TPR repeat</keyword>
<dbReference type="EMBL" id="LPXN01000046">
    <property type="protein sequence ID" value="KZD12186.1"/>
    <property type="molecule type" value="Genomic_DNA"/>
</dbReference>
<dbReference type="PANTHER" id="PTHR44366:SF1">
    <property type="entry name" value="UDP-N-ACETYLGLUCOSAMINE--PEPTIDE N-ACETYLGLUCOSAMINYLTRANSFERASE 110 KDA SUBUNIT"/>
    <property type="match status" value="1"/>
</dbReference>
<dbReference type="PROSITE" id="PS50005">
    <property type="entry name" value="TPR"/>
    <property type="match status" value="2"/>
</dbReference>
<dbReference type="SUPFAM" id="SSF53756">
    <property type="entry name" value="UDP-Glycosyltransferase/glycogen phosphorylase"/>
    <property type="match status" value="1"/>
</dbReference>
<dbReference type="Gene3D" id="3.40.50.2000">
    <property type="entry name" value="Glycogen Phosphorylase B"/>
    <property type="match status" value="1"/>
</dbReference>